<sequence>MRGALWIAGLVLAGGLIAGCASAPTQQLEAAQQALQAADSAEADVYVSDLYRAAQDSLAAAQVEIEAQNARFALTRNYERAERLLQFVAETARQATEQVAQKKEEMRVEADTLLAEARRALEQTNELLKRAPRGKEGAVALVSIREDASSVEGQINEAAAALQSGDIFRAHQLAQQARDKAVGLVEELNAAIAKTRPGQGS</sequence>
<dbReference type="EMBL" id="DSGB01000002">
    <property type="protein sequence ID" value="HER95126.1"/>
    <property type="molecule type" value="Genomic_DNA"/>
</dbReference>
<evidence type="ECO:0000313" key="3">
    <source>
        <dbReference type="EMBL" id="HER95126.1"/>
    </source>
</evidence>
<keyword evidence="1" id="KW-0175">Coiled coil</keyword>
<feature type="chain" id="PRO_5030802286" evidence="2">
    <location>
        <begin position="24"/>
        <end position="201"/>
    </location>
</feature>
<feature type="signal peptide" evidence="2">
    <location>
        <begin position="1"/>
        <end position="23"/>
    </location>
</feature>
<dbReference type="PROSITE" id="PS51257">
    <property type="entry name" value="PROKAR_LIPOPROTEIN"/>
    <property type="match status" value="1"/>
</dbReference>
<proteinExistence type="predicted"/>
<keyword evidence="2" id="KW-0732">Signal</keyword>
<evidence type="ECO:0000256" key="2">
    <source>
        <dbReference type="SAM" id="SignalP"/>
    </source>
</evidence>
<reference evidence="3" key="1">
    <citation type="journal article" date="2020" name="mSystems">
        <title>Genome- and Community-Level Interaction Insights into Carbon Utilization and Element Cycling Functions of Hydrothermarchaeota in Hydrothermal Sediment.</title>
        <authorList>
            <person name="Zhou Z."/>
            <person name="Liu Y."/>
            <person name="Xu W."/>
            <person name="Pan J."/>
            <person name="Luo Z.H."/>
            <person name="Li M."/>
        </authorList>
    </citation>
    <scope>NUCLEOTIDE SEQUENCE [LARGE SCALE GENOMIC DNA]</scope>
    <source>
        <strain evidence="3">SpSt-143</strain>
    </source>
</reference>
<name>A0A7V2AYS5_RHOMR</name>
<feature type="coiled-coil region" evidence="1">
    <location>
        <begin position="51"/>
        <end position="123"/>
    </location>
</feature>
<comment type="caution">
    <text evidence="3">The sequence shown here is derived from an EMBL/GenBank/DDBJ whole genome shotgun (WGS) entry which is preliminary data.</text>
</comment>
<evidence type="ECO:0000256" key="1">
    <source>
        <dbReference type="SAM" id="Coils"/>
    </source>
</evidence>
<dbReference type="AlphaFoldDB" id="A0A7V2AYS5"/>
<gene>
    <name evidence="3" type="ORF">ENO59_01180</name>
</gene>
<organism evidence="3">
    <name type="scientific">Rhodothermus marinus</name>
    <name type="common">Rhodothermus obamensis</name>
    <dbReference type="NCBI Taxonomy" id="29549"/>
    <lineage>
        <taxon>Bacteria</taxon>
        <taxon>Pseudomonadati</taxon>
        <taxon>Rhodothermota</taxon>
        <taxon>Rhodothermia</taxon>
        <taxon>Rhodothermales</taxon>
        <taxon>Rhodothermaceae</taxon>
        <taxon>Rhodothermus</taxon>
    </lineage>
</organism>
<protein>
    <submittedName>
        <fullName evidence="3">DUF4398 domain-containing protein</fullName>
    </submittedName>
</protein>
<accession>A0A7V2AYS5</accession>